<evidence type="ECO:0000256" key="3">
    <source>
        <dbReference type="ARBA" id="ARBA00022679"/>
    </source>
</evidence>
<organism evidence="8 9">
    <name type="scientific">SAR86 cluster bacterium</name>
    <dbReference type="NCBI Taxonomy" id="2030880"/>
    <lineage>
        <taxon>Bacteria</taxon>
        <taxon>Pseudomonadati</taxon>
        <taxon>Pseudomonadota</taxon>
        <taxon>Gammaproteobacteria</taxon>
        <taxon>SAR86 cluster</taxon>
    </lineage>
</organism>
<dbReference type="InterPro" id="IPR020573">
    <property type="entry name" value="UDP_GlcNAc_AcTrfase_non-rep"/>
</dbReference>
<dbReference type="EC" id="2.3.1.191" evidence="8"/>
<dbReference type="Gene3D" id="2.160.10.10">
    <property type="entry name" value="Hexapeptide repeat proteins"/>
    <property type="match status" value="1"/>
</dbReference>
<dbReference type="PANTHER" id="PTHR43378">
    <property type="entry name" value="UDP-3-O-ACYLGLUCOSAMINE N-ACYLTRANSFERASE"/>
    <property type="match status" value="1"/>
</dbReference>
<dbReference type="Gene3D" id="3.40.1390.10">
    <property type="entry name" value="MurE/MurF, N-terminal domain"/>
    <property type="match status" value="1"/>
</dbReference>
<dbReference type="InterPro" id="IPR007691">
    <property type="entry name" value="LpxD"/>
</dbReference>
<keyword evidence="1" id="KW-0444">Lipid biosynthesis</keyword>
<feature type="domain" description="UDP-3-O-[3-hydroxymyristoyl] glucosamine N-acyltransferase non-repeat region" evidence="7">
    <location>
        <begin position="23"/>
        <end position="89"/>
    </location>
</feature>
<dbReference type="Pfam" id="PF14602">
    <property type="entry name" value="Hexapep_2"/>
    <property type="match status" value="1"/>
</dbReference>
<proteinExistence type="predicted"/>
<keyword evidence="5" id="KW-0443">Lipid metabolism</keyword>
<dbReference type="InterPro" id="IPR001451">
    <property type="entry name" value="Hexapep"/>
</dbReference>
<evidence type="ECO:0000256" key="2">
    <source>
        <dbReference type="ARBA" id="ARBA00022556"/>
    </source>
</evidence>
<dbReference type="AlphaFoldDB" id="A0A520MY82"/>
<dbReference type="GO" id="GO:0016020">
    <property type="term" value="C:membrane"/>
    <property type="evidence" value="ECO:0007669"/>
    <property type="project" value="GOC"/>
</dbReference>
<evidence type="ECO:0000259" key="7">
    <source>
        <dbReference type="Pfam" id="PF04613"/>
    </source>
</evidence>
<dbReference type="CDD" id="cd03352">
    <property type="entry name" value="LbH_LpxD"/>
    <property type="match status" value="1"/>
</dbReference>
<evidence type="ECO:0000256" key="5">
    <source>
        <dbReference type="ARBA" id="ARBA00023098"/>
    </source>
</evidence>
<dbReference type="InterPro" id="IPR011004">
    <property type="entry name" value="Trimer_LpxA-like_sf"/>
</dbReference>
<reference evidence="8 9" key="1">
    <citation type="submission" date="2019-02" db="EMBL/GenBank/DDBJ databases">
        <title>Prokaryotic population dynamics and viral predation in marine succession experiment using metagenomics: the confinement effect.</title>
        <authorList>
            <person name="Haro-Moreno J.M."/>
            <person name="Rodriguez-Valera F."/>
            <person name="Lopez-Perez M."/>
        </authorList>
    </citation>
    <scope>NUCLEOTIDE SEQUENCE [LARGE SCALE GENOMIC DNA]</scope>
    <source>
        <strain evidence="8">MED-G159</strain>
    </source>
</reference>
<dbReference type="Pfam" id="PF04613">
    <property type="entry name" value="LpxD"/>
    <property type="match status" value="1"/>
</dbReference>
<comment type="caution">
    <text evidence="8">The sequence shown here is derived from an EMBL/GenBank/DDBJ whole genome shotgun (WGS) entry which is preliminary data.</text>
</comment>
<dbReference type="SUPFAM" id="SSF51161">
    <property type="entry name" value="Trimeric LpxA-like enzymes"/>
    <property type="match status" value="1"/>
</dbReference>
<dbReference type="GO" id="GO:0009245">
    <property type="term" value="P:lipid A biosynthetic process"/>
    <property type="evidence" value="ECO:0007669"/>
    <property type="project" value="UniProtKB-KW"/>
</dbReference>
<sequence>MNHISLEELNKIVSGEVKGDPNLLISSLQEHTSCGSNSICYLKVDSDLNELSSSPGAVITTSEIAEKIKSTKNFLIVEDPYVAFAKVTKVFFEYQKNSNKKTETKVGKNVILGENVVINNNCLIGNNVCIHDNVSIYPNTTIGDNVTIHSGVVIGSDGFGFAKFQDKWVKIYHLGGVEIGNDVEIGANSAIDRGVLGNTVLAEGVILDNHVHVAHNVKIGKNTAVAAQTAFAGSVKVGKNCLFGGHSGIVGHIEIADEVTVLAHTLVTKSLSKSGVYSGIMPIQEHSESLKFIAKLKKK</sequence>
<dbReference type="Pfam" id="PF00132">
    <property type="entry name" value="Hexapep"/>
    <property type="match status" value="1"/>
</dbReference>
<gene>
    <name evidence="8" type="primary">lpxD</name>
    <name evidence="8" type="ORF">EVA92_03690</name>
</gene>
<keyword evidence="4" id="KW-0677">Repeat</keyword>
<dbReference type="NCBIfam" id="TIGR01853">
    <property type="entry name" value="lipid_A_lpxD"/>
    <property type="match status" value="1"/>
</dbReference>
<protein>
    <submittedName>
        <fullName evidence="8">UDP-3-O-(3-hydroxymyristoyl)glucosamine N-acyltransferase</fullName>
        <ecNumber evidence="8">2.3.1.191</ecNumber>
    </submittedName>
</protein>
<evidence type="ECO:0000256" key="1">
    <source>
        <dbReference type="ARBA" id="ARBA00022516"/>
    </source>
</evidence>
<keyword evidence="2" id="KW-0441">Lipid A biosynthesis</keyword>
<accession>A0A520MY82</accession>
<evidence type="ECO:0000256" key="4">
    <source>
        <dbReference type="ARBA" id="ARBA00022737"/>
    </source>
</evidence>
<evidence type="ECO:0000256" key="6">
    <source>
        <dbReference type="ARBA" id="ARBA00023315"/>
    </source>
</evidence>
<dbReference type="EMBL" id="SHBE01000006">
    <property type="protein sequence ID" value="RZO26164.1"/>
    <property type="molecule type" value="Genomic_DNA"/>
</dbReference>
<dbReference type="GO" id="GO:0103118">
    <property type="term" value="F:UDP-3-O-[(3R)-3-hydroxyacyl]-glucosamine N-acyltransferase activity"/>
    <property type="evidence" value="ECO:0007669"/>
    <property type="project" value="UniProtKB-EC"/>
</dbReference>
<evidence type="ECO:0000313" key="8">
    <source>
        <dbReference type="EMBL" id="RZO26164.1"/>
    </source>
</evidence>
<dbReference type="NCBIfam" id="NF002060">
    <property type="entry name" value="PRK00892.1"/>
    <property type="match status" value="1"/>
</dbReference>
<keyword evidence="6 8" id="KW-0012">Acyltransferase</keyword>
<dbReference type="PANTHER" id="PTHR43378:SF2">
    <property type="entry name" value="UDP-3-O-ACYLGLUCOSAMINE N-ACYLTRANSFERASE 1, MITOCHONDRIAL-RELATED"/>
    <property type="match status" value="1"/>
</dbReference>
<dbReference type="GO" id="GO:0016410">
    <property type="term" value="F:N-acyltransferase activity"/>
    <property type="evidence" value="ECO:0007669"/>
    <property type="project" value="InterPro"/>
</dbReference>
<name>A0A520MY82_9GAMM</name>
<evidence type="ECO:0000313" key="9">
    <source>
        <dbReference type="Proteomes" id="UP000315825"/>
    </source>
</evidence>
<keyword evidence="3 8" id="KW-0808">Transferase</keyword>
<dbReference type="Proteomes" id="UP000315825">
    <property type="component" value="Unassembled WGS sequence"/>
</dbReference>